<evidence type="ECO:0000256" key="2">
    <source>
        <dbReference type="ARBA" id="ARBA00022475"/>
    </source>
</evidence>
<feature type="transmembrane region" description="Helical" evidence="7">
    <location>
        <begin position="13"/>
        <end position="36"/>
    </location>
</feature>
<reference evidence="8 9" key="1">
    <citation type="submission" date="2019-07" db="EMBL/GenBank/DDBJ databases">
        <title>Whole genome shotgun sequence of Deinococcus cellulosilyticus NBRC 106333.</title>
        <authorList>
            <person name="Hosoyama A."/>
            <person name="Uohara A."/>
            <person name="Ohji S."/>
            <person name="Ichikawa N."/>
        </authorList>
    </citation>
    <scope>NUCLEOTIDE SEQUENCE [LARGE SCALE GENOMIC DNA]</scope>
    <source>
        <strain evidence="8 9">NBRC 106333</strain>
    </source>
</reference>
<dbReference type="Pfam" id="PF01790">
    <property type="entry name" value="LGT"/>
    <property type="match status" value="1"/>
</dbReference>
<comment type="function">
    <text evidence="7">Catalyzes the transfer of the diacylglyceryl group from phosphatidylglycerol to the sulfhydryl group of the N-terminal cysteine of a prolipoprotein, the first step in the formation of mature lipoproteins.</text>
</comment>
<evidence type="ECO:0000313" key="8">
    <source>
        <dbReference type="EMBL" id="GEM48875.1"/>
    </source>
</evidence>
<name>A0A511N7Q8_DEIC1</name>
<feature type="transmembrane region" description="Helical" evidence="7">
    <location>
        <begin position="261"/>
        <end position="283"/>
    </location>
</feature>
<evidence type="ECO:0000256" key="1">
    <source>
        <dbReference type="ARBA" id="ARBA00007150"/>
    </source>
</evidence>
<comment type="subcellular location">
    <subcellularLocation>
        <location evidence="7">Cell membrane</location>
        <topology evidence="7">Multi-pass membrane protein</topology>
    </subcellularLocation>
</comment>
<sequence>MDPIFLQIGNFTIAWYGVLMMAGIMAGAIIAQRLAVKRGLNGNMISDIIFWAVIWGVIGARLVFVVTSPEAFTGITDPMQKLIAWVNIRSGGLSIHGGLLFGVAVFLYYQWRYKINFYEYASLLAPGLGLGIIGGRLGNIMNGSDTVGRPTGWPIGFTWPESAKGFHTAMCNANNPENLVQYCTNGLVTVPVHFTQLYGVIIGVVLVLLAFYWLRTKTAYQVFYLTVMWYSILRSVVEETFRLNPLTFNVYLSEGPDKAGIGLFTLTQVASIVLVIWCLVMLFREPKAPTTVKEQVRA</sequence>
<dbReference type="Proteomes" id="UP000321306">
    <property type="component" value="Unassembled WGS sequence"/>
</dbReference>
<dbReference type="UniPathway" id="UPA00664"/>
<feature type="transmembrane region" description="Helical" evidence="7">
    <location>
        <begin position="222"/>
        <end position="241"/>
    </location>
</feature>
<comment type="catalytic activity">
    <reaction evidence="7">
        <text>L-cysteinyl-[prolipoprotein] + a 1,2-diacyl-sn-glycero-3-phospho-(1'-sn-glycerol) = an S-1,2-diacyl-sn-glyceryl-L-cysteinyl-[prolipoprotein] + sn-glycerol 1-phosphate + H(+)</text>
        <dbReference type="Rhea" id="RHEA:56712"/>
        <dbReference type="Rhea" id="RHEA-COMP:14679"/>
        <dbReference type="Rhea" id="RHEA-COMP:14680"/>
        <dbReference type="ChEBI" id="CHEBI:15378"/>
        <dbReference type="ChEBI" id="CHEBI:29950"/>
        <dbReference type="ChEBI" id="CHEBI:57685"/>
        <dbReference type="ChEBI" id="CHEBI:64716"/>
        <dbReference type="ChEBI" id="CHEBI:140658"/>
        <dbReference type="EC" id="2.5.1.145"/>
    </reaction>
</comment>
<dbReference type="EC" id="2.5.1.145" evidence="7"/>
<dbReference type="PANTHER" id="PTHR30589:SF0">
    <property type="entry name" value="PHOSPHATIDYLGLYCEROL--PROLIPOPROTEIN DIACYLGLYCERYL TRANSFERASE"/>
    <property type="match status" value="1"/>
</dbReference>
<keyword evidence="3 7" id="KW-0808">Transferase</keyword>
<keyword evidence="2 7" id="KW-1003">Cell membrane</keyword>
<comment type="caution">
    <text evidence="8">The sequence shown here is derived from an EMBL/GenBank/DDBJ whole genome shotgun (WGS) entry which is preliminary data.</text>
</comment>
<proteinExistence type="inferred from homology"/>
<comment type="similarity">
    <text evidence="1 7">Belongs to the Lgt family.</text>
</comment>
<gene>
    <name evidence="7 8" type="primary">lgt</name>
    <name evidence="8" type="ORF">DC3_45100</name>
</gene>
<dbReference type="RefSeq" id="WP_146888380.1">
    <property type="nucleotide sequence ID" value="NZ_BJXB01000025.1"/>
</dbReference>
<evidence type="ECO:0000256" key="7">
    <source>
        <dbReference type="HAMAP-Rule" id="MF_01147"/>
    </source>
</evidence>
<feature type="transmembrane region" description="Helical" evidence="7">
    <location>
        <begin position="121"/>
        <end position="141"/>
    </location>
</feature>
<protein>
    <recommendedName>
        <fullName evidence="7">Phosphatidylglycerol--prolipoprotein diacylglyceryl transferase</fullName>
        <ecNumber evidence="7">2.5.1.145</ecNumber>
    </recommendedName>
</protein>
<dbReference type="HAMAP" id="MF_01147">
    <property type="entry name" value="Lgt"/>
    <property type="match status" value="1"/>
</dbReference>
<evidence type="ECO:0000256" key="3">
    <source>
        <dbReference type="ARBA" id="ARBA00022679"/>
    </source>
</evidence>
<feature type="transmembrane region" description="Helical" evidence="7">
    <location>
        <begin position="48"/>
        <end position="68"/>
    </location>
</feature>
<keyword evidence="4 7" id="KW-0812">Transmembrane</keyword>
<keyword evidence="9" id="KW-1185">Reference proteome</keyword>
<feature type="transmembrane region" description="Helical" evidence="7">
    <location>
        <begin position="88"/>
        <end position="109"/>
    </location>
</feature>
<keyword evidence="8" id="KW-0449">Lipoprotein</keyword>
<accession>A0A511N7Q8</accession>
<dbReference type="OrthoDB" id="871140at2"/>
<evidence type="ECO:0000313" key="9">
    <source>
        <dbReference type="Proteomes" id="UP000321306"/>
    </source>
</evidence>
<evidence type="ECO:0000256" key="6">
    <source>
        <dbReference type="ARBA" id="ARBA00023136"/>
    </source>
</evidence>
<organism evidence="8 9">
    <name type="scientific">Deinococcus cellulosilyticus (strain DSM 18568 / NBRC 106333 / KACC 11606 / 5516J-15)</name>
    <dbReference type="NCBI Taxonomy" id="1223518"/>
    <lineage>
        <taxon>Bacteria</taxon>
        <taxon>Thermotogati</taxon>
        <taxon>Deinococcota</taxon>
        <taxon>Deinococci</taxon>
        <taxon>Deinococcales</taxon>
        <taxon>Deinococcaceae</taxon>
        <taxon>Deinococcus</taxon>
    </lineage>
</organism>
<dbReference type="InterPro" id="IPR001640">
    <property type="entry name" value="Lgt"/>
</dbReference>
<keyword evidence="5 7" id="KW-1133">Transmembrane helix</keyword>
<dbReference type="GO" id="GO:0005886">
    <property type="term" value="C:plasma membrane"/>
    <property type="evidence" value="ECO:0007669"/>
    <property type="project" value="UniProtKB-SubCell"/>
</dbReference>
<dbReference type="EMBL" id="BJXB01000025">
    <property type="protein sequence ID" value="GEM48875.1"/>
    <property type="molecule type" value="Genomic_DNA"/>
</dbReference>
<evidence type="ECO:0000256" key="5">
    <source>
        <dbReference type="ARBA" id="ARBA00022989"/>
    </source>
</evidence>
<keyword evidence="6 7" id="KW-0472">Membrane</keyword>
<evidence type="ECO:0000256" key="4">
    <source>
        <dbReference type="ARBA" id="ARBA00022692"/>
    </source>
</evidence>
<feature type="transmembrane region" description="Helical" evidence="7">
    <location>
        <begin position="197"/>
        <end position="215"/>
    </location>
</feature>
<comment type="pathway">
    <text evidence="7">Protein modification; lipoprotein biosynthesis (diacylglyceryl transfer).</text>
</comment>
<dbReference type="PANTHER" id="PTHR30589">
    <property type="entry name" value="PROLIPOPROTEIN DIACYLGLYCERYL TRANSFERASE"/>
    <property type="match status" value="1"/>
</dbReference>
<dbReference type="AlphaFoldDB" id="A0A511N7Q8"/>
<dbReference type="GO" id="GO:0008961">
    <property type="term" value="F:phosphatidylglycerol-prolipoprotein diacylglyceryl transferase activity"/>
    <property type="evidence" value="ECO:0007669"/>
    <property type="project" value="UniProtKB-UniRule"/>
</dbReference>
<feature type="binding site" evidence="7">
    <location>
        <position position="136"/>
    </location>
    <ligand>
        <name>a 1,2-diacyl-sn-glycero-3-phospho-(1'-sn-glycerol)</name>
        <dbReference type="ChEBI" id="CHEBI:64716"/>
    </ligand>
</feature>
<dbReference type="GO" id="GO:0042158">
    <property type="term" value="P:lipoprotein biosynthetic process"/>
    <property type="evidence" value="ECO:0007669"/>
    <property type="project" value="UniProtKB-UniRule"/>
</dbReference>